<dbReference type="PANTHER" id="PTHR11879">
    <property type="entry name" value="ASPARTATE AMINOTRANSFERASE"/>
    <property type="match status" value="1"/>
</dbReference>
<evidence type="ECO:0000256" key="4">
    <source>
        <dbReference type="ARBA" id="ARBA00022576"/>
    </source>
</evidence>
<evidence type="ECO:0000256" key="2">
    <source>
        <dbReference type="ARBA" id="ARBA00007441"/>
    </source>
</evidence>
<evidence type="ECO:0000256" key="3">
    <source>
        <dbReference type="ARBA" id="ARBA00011738"/>
    </source>
</evidence>
<evidence type="ECO:0000313" key="9">
    <source>
        <dbReference type="EMBL" id="SOD66061.1"/>
    </source>
</evidence>
<dbReference type="PROSITE" id="PS00105">
    <property type="entry name" value="AA_TRANSFER_CLASS_1"/>
    <property type="match status" value="1"/>
</dbReference>
<dbReference type="GO" id="GO:0004838">
    <property type="term" value="F:L-tyrosine-2-oxoglutarate transaminase activity"/>
    <property type="evidence" value="ECO:0007669"/>
    <property type="project" value="TreeGrafter"/>
</dbReference>
<reference evidence="9 10" key="1">
    <citation type="submission" date="2017-09" db="EMBL/GenBank/DDBJ databases">
        <authorList>
            <person name="Ehlers B."/>
            <person name="Leendertz F.H."/>
        </authorList>
    </citation>
    <scope>NUCLEOTIDE SEQUENCE [LARGE SCALE GENOMIC DNA]</scope>
    <source>
        <strain evidence="9 10">DSM 16848</strain>
    </source>
</reference>
<dbReference type="SUPFAM" id="SSF53383">
    <property type="entry name" value="PLP-dependent transferases"/>
    <property type="match status" value="1"/>
</dbReference>
<gene>
    <name evidence="9" type="ORF">SAMN02746062_00485</name>
</gene>
<dbReference type="InterPro" id="IPR004839">
    <property type="entry name" value="Aminotransferase_I/II_large"/>
</dbReference>
<evidence type="ECO:0000256" key="7">
    <source>
        <dbReference type="RuleBase" id="RU000481"/>
    </source>
</evidence>
<dbReference type="PANTHER" id="PTHR11879:SF37">
    <property type="entry name" value="AROMATIC-AMINO-ACID AMINOTRANSFERASE"/>
    <property type="match status" value="1"/>
</dbReference>
<accession>A0A286E5C0</accession>
<dbReference type="FunFam" id="3.40.640.10:FF:000066">
    <property type="entry name" value="Aspartate aminotransferase"/>
    <property type="match status" value="1"/>
</dbReference>
<feature type="domain" description="Aminotransferase class I/classII large" evidence="8">
    <location>
        <begin position="27"/>
        <end position="390"/>
    </location>
</feature>
<dbReference type="Gene3D" id="3.40.640.10">
    <property type="entry name" value="Type I PLP-dependent aspartate aminotransferase-like (Major domain)"/>
    <property type="match status" value="1"/>
</dbReference>
<proteinExistence type="inferred from homology"/>
<dbReference type="AlphaFoldDB" id="A0A286E5C0"/>
<dbReference type="PRINTS" id="PR00799">
    <property type="entry name" value="TRANSAMINASE"/>
</dbReference>
<evidence type="ECO:0000259" key="8">
    <source>
        <dbReference type="Pfam" id="PF00155"/>
    </source>
</evidence>
<dbReference type="GO" id="GO:0033585">
    <property type="term" value="P:L-phenylalanine biosynthetic process from chorismate via phenylpyruvate"/>
    <property type="evidence" value="ECO:0007669"/>
    <property type="project" value="TreeGrafter"/>
</dbReference>
<comment type="similarity">
    <text evidence="2 7">Belongs to the class-I pyridoxal-phosphate-dependent aminotransferase family.</text>
</comment>
<keyword evidence="5 7" id="KW-0808">Transferase</keyword>
<keyword evidence="10" id="KW-1185">Reference proteome</keyword>
<evidence type="ECO:0000256" key="1">
    <source>
        <dbReference type="ARBA" id="ARBA00001933"/>
    </source>
</evidence>
<dbReference type="FunFam" id="3.90.1150.10:FF:000001">
    <property type="entry name" value="Aspartate aminotransferase"/>
    <property type="match status" value="1"/>
</dbReference>
<dbReference type="EMBL" id="OCNF01000003">
    <property type="protein sequence ID" value="SOD66061.1"/>
    <property type="molecule type" value="Genomic_DNA"/>
</dbReference>
<name>A0A286E5C0_9NEIS</name>
<dbReference type="Pfam" id="PF00155">
    <property type="entry name" value="Aminotran_1_2"/>
    <property type="match status" value="1"/>
</dbReference>
<dbReference type="EC" id="2.6.1.-" evidence="7"/>
<dbReference type="GO" id="GO:0005829">
    <property type="term" value="C:cytosol"/>
    <property type="evidence" value="ECO:0007669"/>
    <property type="project" value="TreeGrafter"/>
</dbReference>
<dbReference type="InterPro" id="IPR015422">
    <property type="entry name" value="PyrdxlP-dep_Trfase_small"/>
</dbReference>
<dbReference type="InterPro" id="IPR004838">
    <property type="entry name" value="NHTrfase_class1_PyrdxlP-BS"/>
</dbReference>
<organism evidence="9 10">
    <name type="scientific">Alysiella filiformis DSM 16848</name>
    <dbReference type="NCBI Taxonomy" id="1120981"/>
    <lineage>
        <taxon>Bacteria</taxon>
        <taxon>Pseudomonadati</taxon>
        <taxon>Pseudomonadota</taxon>
        <taxon>Betaproteobacteria</taxon>
        <taxon>Neisseriales</taxon>
        <taxon>Neisseriaceae</taxon>
        <taxon>Alysiella</taxon>
    </lineage>
</organism>
<comment type="cofactor">
    <cofactor evidence="1 7">
        <name>pyridoxal 5'-phosphate</name>
        <dbReference type="ChEBI" id="CHEBI:597326"/>
    </cofactor>
</comment>
<keyword evidence="4 7" id="KW-0032">Aminotransferase</keyword>
<dbReference type="OrthoDB" id="9766445at2"/>
<protein>
    <recommendedName>
        <fullName evidence="7">Aminotransferase</fullName>
        <ecNumber evidence="7">2.6.1.-</ecNumber>
    </recommendedName>
</protein>
<dbReference type="InterPro" id="IPR000796">
    <property type="entry name" value="Asp_trans"/>
</dbReference>
<evidence type="ECO:0000313" key="10">
    <source>
        <dbReference type="Proteomes" id="UP000219669"/>
    </source>
</evidence>
<evidence type="ECO:0000256" key="6">
    <source>
        <dbReference type="ARBA" id="ARBA00022898"/>
    </source>
</evidence>
<dbReference type="GO" id="GO:0042802">
    <property type="term" value="F:identical protein binding"/>
    <property type="evidence" value="ECO:0007669"/>
    <property type="project" value="TreeGrafter"/>
</dbReference>
<dbReference type="NCBIfam" id="NF006719">
    <property type="entry name" value="PRK09257.1"/>
    <property type="match status" value="1"/>
</dbReference>
<comment type="subunit">
    <text evidence="3">Homodimer.</text>
</comment>
<dbReference type="GO" id="GO:0030170">
    <property type="term" value="F:pyridoxal phosphate binding"/>
    <property type="evidence" value="ECO:0007669"/>
    <property type="project" value="InterPro"/>
</dbReference>
<dbReference type="RefSeq" id="WP_097113569.1">
    <property type="nucleotide sequence ID" value="NZ_CP083931.1"/>
</dbReference>
<dbReference type="Gene3D" id="3.90.1150.10">
    <property type="entry name" value="Aspartate Aminotransferase, domain 1"/>
    <property type="match status" value="1"/>
</dbReference>
<keyword evidence="6" id="KW-0663">Pyridoxal phosphate</keyword>
<dbReference type="InterPro" id="IPR015424">
    <property type="entry name" value="PyrdxlP-dep_Trfase"/>
</dbReference>
<dbReference type="CDD" id="cd00609">
    <property type="entry name" value="AAT_like"/>
    <property type="match status" value="1"/>
</dbReference>
<evidence type="ECO:0000256" key="5">
    <source>
        <dbReference type="ARBA" id="ARBA00022679"/>
    </source>
</evidence>
<sequence>MYQHVTPYAGDPILSLVETFKQDPRPNKINLSIGIYFDNEGKMPFPNSVFQAAQRIENQVQPYLPMEGHAGFRAAVAKLLFGAESLVLQENRVAAVQTLGGSGALKLGADFIHRWFPQSHVFVSDPTWDNHRGIFEGAGFEVGSYPYYDPATIGVKFDAMCDFFRSLPEHSVVLLHPCCHNPTGVDLLPEQWDTILNIVAERQLIPFMDIAYQGFGDTFDSDAYAIRQAAKLNLPLFVSCSFSKNMSLYGQRVGALMVLAPNAAQADLVLGQLKFIVRRIYSSPPAQGVLAAQGVLGDTNLAAQWQNEVYEMRDRIRAMRLKLYEVLREKLPEKDFSYFVKQRGMFSYTGLSVAQVQRLRDEFAIYVLDSGRLCVAGLNEGNVETVAKALAQVFAE</sequence>
<dbReference type="InterPro" id="IPR015421">
    <property type="entry name" value="PyrdxlP-dep_Trfase_major"/>
</dbReference>
<dbReference type="Proteomes" id="UP000219669">
    <property type="component" value="Unassembled WGS sequence"/>
</dbReference>